<feature type="non-terminal residue" evidence="2">
    <location>
        <position position="496"/>
    </location>
</feature>
<evidence type="ECO:0000256" key="1">
    <source>
        <dbReference type="SAM" id="MobiDB-lite"/>
    </source>
</evidence>
<proteinExistence type="predicted"/>
<dbReference type="Proteomes" id="UP001189429">
    <property type="component" value="Unassembled WGS sequence"/>
</dbReference>
<accession>A0ABN9Y4C7</accession>
<evidence type="ECO:0000313" key="3">
    <source>
        <dbReference type="Proteomes" id="UP001189429"/>
    </source>
</evidence>
<dbReference type="EMBL" id="CAUYUJ010021845">
    <property type="protein sequence ID" value="CAK0907380.1"/>
    <property type="molecule type" value="Genomic_DNA"/>
</dbReference>
<reference evidence="2" key="1">
    <citation type="submission" date="2023-10" db="EMBL/GenBank/DDBJ databases">
        <authorList>
            <person name="Chen Y."/>
            <person name="Shah S."/>
            <person name="Dougan E. K."/>
            <person name="Thang M."/>
            <person name="Chan C."/>
        </authorList>
    </citation>
    <scope>NUCLEOTIDE SEQUENCE [LARGE SCALE GENOMIC DNA]</scope>
</reference>
<organism evidence="2 3">
    <name type="scientific">Prorocentrum cordatum</name>
    <dbReference type="NCBI Taxonomy" id="2364126"/>
    <lineage>
        <taxon>Eukaryota</taxon>
        <taxon>Sar</taxon>
        <taxon>Alveolata</taxon>
        <taxon>Dinophyceae</taxon>
        <taxon>Prorocentrales</taxon>
        <taxon>Prorocentraceae</taxon>
        <taxon>Prorocentrum</taxon>
    </lineage>
</organism>
<protein>
    <submittedName>
        <fullName evidence="2">Uncharacterized protein</fullName>
    </submittedName>
</protein>
<feature type="region of interest" description="Disordered" evidence="1">
    <location>
        <begin position="213"/>
        <end position="236"/>
    </location>
</feature>
<evidence type="ECO:0000313" key="2">
    <source>
        <dbReference type="EMBL" id="CAK0907380.1"/>
    </source>
</evidence>
<comment type="caution">
    <text evidence="2">The sequence shown here is derived from an EMBL/GenBank/DDBJ whole genome shotgun (WGS) entry which is preliminary data.</text>
</comment>
<sequence length="496" mass="51195">MAAARAAAAVLDRGLAAWVHYGAAEHHARLVSAHIENEESAFVPADYDEFAEQLSLNSADLEGVRFSAAIDVRPRGVPSPDRALYTLAPLTAAEISEVLAEADQVCNLERAHRGLPRLGEAARAPGGAAAAATPVPAAAPAPGGARLAPAGGAWVLSEPLIGRDVGAEFAPPAGAAALGSWALVVFDGAVASLEMLSEGAEWIDLATRNGIASPVPRADKQRSDSGARPRSSAAHENSIPHCAVHLLATLDGLNVENCAGVELLLRRITMHEEAAAGNPDAPSCEGGDRYLGISDRAGLSTGVATAKAEADPAASARPGLVDGERQQEIGAVAAVGGLGQLFMRDPRELSAPPLREGVDAEGGRGSARGAIHRHLFSTIAWGRPAHAQSDRASFCELAGASVDCETLARAVEPCDPTAVSLPKGQVSPVDVTDIFSPELGRRLDLEPGLADAGVAEHRPRCGPAGAYADVRTQEGKDVEVAFLRCLFECGIFGFSK</sequence>
<gene>
    <name evidence="2" type="ORF">PCOR1329_LOCUS82404</name>
</gene>
<name>A0ABN9Y4C7_9DINO</name>
<feature type="compositionally biased region" description="Basic and acidic residues" evidence="1">
    <location>
        <begin position="217"/>
        <end position="227"/>
    </location>
</feature>
<keyword evidence="3" id="KW-1185">Reference proteome</keyword>